<protein>
    <recommendedName>
        <fullName evidence="4">Secreted protein</fullName>
    </recommendedName>
</protein>
<feature type="signal peptide" evidence="1">
    <location>
        <begin position="1"/>
        <end position="22"/>
    </location>
</feature>
<evidence type="ECO:0000313" key="2">
    <source>
        <dbReference type="EMBL" id="KAK8785116.1"/>
    </source>
</evidence>
<dbReference type="InterPro" id="IPR036880">
    <property type="entry name" value="Kunitz_BPTI_sf"/>
</dbReference>
<gene>
    <name evidence="2" type="ORF">V5799_008519</name>
</gene>
<dbReference type="Proteomes" id="UP001321473">
    <property type="component" value="Unassembled WGS sequence"/>
</dbReference>
<dbReference type="EMBL" id="JARKHS020003923">
    <property type="protein sequence ID" value="KAK8785116.1"/>
    <property type="molecule type" value="Genomic_DNA"/>
</dbReference>
<organism evidence="2 3">
    <name type="scientific">Amblyomma americanum</name>
    <name type="common">Lone star tick</name>
    <dbReference type="NCBI Taxonomy" id="6943"/>
    <lineage>
        <taxon>Eukaryota</taxon>
        <taxon>Metazoa</taxon>
        <taxon>Ecdysozoa</taxon>
        <taxon>Arthropoda</taxon>
        <taxon>Chelicerata</taxon>
        <taxon>Arachnida</taxon>
        <taxon>Acari</taxon>
        <taxon>Parasitiformes</taxon>
        <taxon>Ixodida</taxon>
        <taxon>Ixodoidea</taxon>
        <taxon>Ixodidae</taxon>
        <taxon>Amblyomminae</taxon>
        <taxon>Amblyomma</taxon>
    </lineage>
</organism>
<keyword evidence="3" id="KW-1185">Reference proteome</keyword>
<comment type="caution">
    <text evidence="2">The sequence shown here is derived from an EMBL/GenBank/DDBJ whole genome shotgun (WGS) entry which is preliminary data.</text>
</comment>
<dbReference type="AlphaFoldDB" id="A0AAQ4FDT6"/>
<dbReference type="Gene3D" id="4.10.410.10">
    <property type="entry name" value="Pancreatic trypsin inhibitor Kunitz domain"/>
    <property type="match status" value="1"/>
</dbReference>
<accession>A0AAQ4FDT6</accession>
<proteinExistence type="predicted"/>
<sequence length="96" mass="10704">MATMRLVLFAFLSCCLVAIVFARDGGQPTESLCKKRPKFDCLGYGYYFSMTEGYCLLDDHLGCPGNENKFPTCLSCMYACAAAILRRLYVLFQVSA</sequence>
<dbReference type="GO" id="GO:0004867">
    <property type="term" value="F:serine-type endopeptidase inhibitor activity"/>
    <property type="evidence" value="ECO:0007669"/>
    <property type="project" value="InterPro"/>
</dbReference>
<feature type="chain" id="PRO_5043048695" description="Secreted protein" evidence="1">
    <location>
        <begin position="23"/>
        <end position="96"/>
    </location>
</feature>
<name>A0AAQ4FDT6_AMBAM</name>
<reference evidence="2 3" key="1">
    <citation type="journal article" date="2023" name="Arcadia Sci">
        <title>De novo assembly of a long-read Amblyomma americanum tick genome.</title>
        <authorList>
            <person name="Chou S."/>
            <person name="Poskanzer K.E."/>
            <person name="Rollins M."/>
            <person name="Thuy-Boun P.S."/>
        </authorList>
    </citation>
    <scope>NUCLEOTIDE SEQUENCE [LARGE SCALE GENOMIC DNA]</scope>
    <source>
        <strain evidence="2">F_SG_1</strain>
        <tissue evidence="2">Salivary glands</tissue>
    </source>
</reference>
<dbReference type="SUPFAM" id="SSF57362">
    <property type="entry name" value="BPTI-like"/>
    <property type="match status" value="1"/>
</dbReference>
<evidence type="ECO:0000256" key="1">
    <source>
        <dbReference type="SAM" id="SignalP"/>
    </source>
</evidence>
<evidence type="ECO:0000313" key="3">
    <source>
        <dbReference type="Proteomes" id="UP001321473"/>
    </source>
</evidence>
<evidence type="ECO:0008006" key="4">
    <source>
        <dbReference type="Google" id="ProtNLM"/>
    </source>
</evidence>
<keyword evidence="1" id="KW-0732">Signal</keyword>